<name>A0ABR7GHH8_9FIRM</name>
<proteinExistence type="predicted"/>
<keyword evidence="1 2" id="KW-0732">Signal</keyword>
<evidence type="ECO:0000259" key="3">
    <source>
        <dbReference type="SMART" id="SM00062"/>
    </source>
</evidence>
<keyword evidence="5" id="KW-1185">Reference proteome</keyword>
<evidence type="ECO:0000313" key="4">
    <source>
        <dbReference type="EMBL" id="MBC5686436.1"/>
    </source>
</evidence>
<gene>
    <name evidence="4" type="ORF">H8R94_07440</name>
</gene>
<evidence type="ECO:0000256" key="2">
    <source>
        <dbReference type="SAM" id="SignalP"/>
    </source>
</evidence>
<accession>A0ABR7GHH8</accession>
<protein>
    <submittedName>
        <fullName evidence="4">Transporter substrate-binding domain-containing protein</fullName>
    </submittedName>
</protein>
<organism evidence="4 5">
    <name type="scientific">Roseburia lenta</name>
    <dbReference type="NCBI Taxonomy" id="2763061"/>
    <lineage>
        <taxon>Bacteria</taxon>
        <taxon>Bacillati</taxon>
        <taxon>Bacillota</taxon>
        <taxon>Clostridia</taxon>
        <taxon>Lachnospirales</taxon>
        <taxon>Lachnospiraceae</taxon>
        <taxon>Roseburia</taxon>
    </lineage>
</organism>
<dbReference type="EMBL" id="JACOPG010000002">
    <property type="protein sequence ID" value="MBC5686436.1"/>
    <property type="molecule type" value="Genomic_DNA"/>
</dbReference>
<dbReference type="Gene3D" id="3.40.190.10">
    <property type="entry name" value="Periplasmic binding protein-like II"/>
    <property type="match status" value="2"/>
</dbReference>
<dbReference type="PROSITE" id="PS51257">
    <property type="entry name" value="PROKAR_LIPOPROTEIN"/>
    <property type="match status" value="1"/>
</dbReference>
<feature type="chain" id="PRO_5045874446" evidence="2">
    <location>
        <begin position="34"/>
        <end position="272"/>
    </location>
</feature>
<reference evidence="4 5" key="1">
    <citation type="submission" date="2020-08" db="EMBL/GenBank/DDBJ databases">
        <title>Genome public.</title>
        <authorList>
            <person name="Liu C."/>
            <person name="Sun Q."/>
        </authorList>
    </citation>
    <scope>NUCLEOTIDE SEQUENCE [LARGE SCALE GENOMIC DNA]</scope>
    <source>
        <strain evidence="4 5">NSJ-9</strain>
    </source>
</reference>
<sequence length="272" mass="30525">MGRKSMKKRLLSLVLCVGLVLGLAGCGSSPAAAEDTLPQIIIGSDDYKPYNYVDEDGNAAGIDVELAKEAFGRMGYEPVFRNIVWEKKEEYLADGQIDCLWGSFTMTEREDEYTWAGPYLKSRQVVVVRQESGIKTLQDLAGKRFAVQVSSKPEEILLNHEDPRIPQVDEVYCFSTLDEVYACLRKGYCDAIAGHESALRLFMDSMPDEFYMLDESLYESELGVAFEKGTHEELAEELTRTLQEMQKDGTTGEILEKYGMSADRAWSDADAE</sequence>
<dbReference type="SUPFAM" id="SSF53850">
    <property type="entry name" value="Periplasmic binding protein-like II"/>
    <property type="match status" value="1"/>
</dbReference>
<dbReference type="Proteomes" id="UP000643810">
    <property type="component" value="Unassembled WGS sequence"/>
</dbReference>
<dbReference type="PANTHER" id="PTHR35936:SF34">
    <property type="entry name" value="ABC TRANSPORTER EXTRACELLULAR-BINDING PROTEIN YCKB-RELATED"/>
    <property type="match status" value="1"/>
</dbReference>
<dbReference type="Pfam" id="PF00497">
    <property type="entry name" value="SBP_bac_3"/>
    <property type="match status" value="1"/>
</dbReference>
<evidence type="ECO:0000256" key="1">
    <source>
        <dbReference type="ARBA" id="ARBA00022729"/>
    </source>
</evidence>
<dbReference type="PANTHER" id="PTHR35936">
    <property type="entry name" value="MEMBRANE-BOUND LYTIC MUREIN TRANSGLYCOSYLASE F"/>
    <property type="match status" value="1"/>
</dbReference>
<comment type="caution">
    <text evidence="4">The sequence shown here is derived from an EMBL/GenBank/DDBJ whole genome shotgun (WGS) entry which is preliminary data.</text>
</comment>
<dbReference type="InterPro" id="IPR001638">
    <property type="entry name" value="Solute-binding_3/MltF_N"/>
</dbReference>
<dbReference type="SMART" id="SM00062">
    <property type="entry name" value="PBPb"/>
    <property type="match status" value="1"/>
</dbReference>
<evidence type="ECO:0000313" key="5">
    <source>
        <dbReference type="Proteomes" id="UP000643810"/>
    </source>
</evidence>
<feature type="signal peptide" evidence="2">
    <location>
        <begin position="1"/>
        <end position="33"/>
    </location>
</feature>
<feature type="domain" description="Solute-binding protein family 3/N-terminal" evidence="3">
    <location>
        <begin position="39"/>
        <end position="262"/>
    </location>
</feature>